<dbReference type="AlphaFoldDB" id="A0A6S7GN23"/>
<dbReference type="OrthoDB" id="10470894at2759"/>
<feature type="compositionally biased region" description="Gly residues" evidence="1">
    <location>
        <begin position="318"/>
        <end position="328"/>
    </location>
</feature>
<proteinExistence type="predicted"/>
<dbReference type="EMBL" id="CACRXK020002170">
    <property type="protein sequence ID" value="CAB3993023.1"/>
    <property type="molecule type" value="Genomic_DNA"/>
</dbReference>
<dbReference type="Proteomes" id="UP001152795">
    <property type="component" value="Unassembled WGS sequence"/>
</dbReference>
<evidence type="ECO:0000313" key="2">
    <source>
        <dbReference type="EMBL" id="CAB3993023.1"/>
    </source>
</evidence>
<name>A0A6S7GN23_PARCT</name>
<comment type="caution">
    <text evidence="2">The sequence shown here is derived from an EMBL/GenBank/DDBJ whole genome shotgun (WGS) entry which is preliminary data.</text>
</comment>
<evidence type="ECO:0000256" key="1">
    <source>
        <dbReference type="SAM" id="MobiDB-lite"/>
    </source>
</evidence>
<evidence type="ECO:0000313" key="3">
    <source>
        <dbReference type="Proteomes" id="UP001152795"/>
    </source>
</evidence>
<accession>A0A6S7GN23</accession>
<gene>
    <name evidence="2" type="ORF">PACLA_8A041854</name>
</gene>
<sequence length="328" mass="37083">MSQSSLQLLLHAGELEYIVKTIRASLNKNDRFVGGCLFGLWRNSLKQPVIQFVTGPGENFDDSRGIKNMFSSKHVESCATIMMEKHCLLHLGFWFYGREEEDQKKAESMVFTSGPKYNVLLFINYEEARGESLGGEYLLRKGRMEESSPLFREDVLPDHSSFRKFKALTTEINSKGDKVSPVHDGRPVRQNAANLIENLPSRVQVEEAVTSDKQWYATGEGMEFLQLLFQYFQGADITPDMSRDTVTQDMQFGLSGGYCLDFPANFPKKMPTLRAADGSRHEFKRRSNSDEDVCKTVVQAVVDFLRNPPQSSRYGGRHTSGGRGGNNY</sequence>
<feature type="region of interest" description="Disordered" evidence="1">
    <location>
        <begin position="308"/>
        <end position="328"/>
    </location>
</feature>
<protein>
    <submittedName>
        <fullName evidence="2">Uncharacterized protein</fullName>
    </submittedName>
</protein>
<reference evidence="2" key="1">
    <citation type="submission" date="2020-04" db="EMBL/GenBank/DDBJ databases">
        <authorList>
            <person name="Alioto T."/>
            <person name="Alioto T."/>
            <person name="Gomez Garrido J."/>
        </authorList>
    </citation>
    <scope>NUCLEOTIDE SEQUENCE</scope>
    <source>
        <strain evidence="2">A484AB</strain>
    </source>
</reference>
<organism evidence="2 3">
    <name type="scientific">Paramuricea clavata</name>
    <name type="common">Red gorgonian</name>
    <name type="synonym">Violescent sea-whip</name>
    <dbReference type="NCBI Taxonomy" id="317549"/>
    <lineage>
        <taxon>Eukaryota</taxon>
        <taxon>Metazoa</taxon>
        <taxon>Cnidaria</taxon>
        <taxon>Anthozoa</taxon>
        <taxon>Octocorallia</taxon>
        <taxon>Malacalcyonacea</taxon>
        <taxon>Plexauridae</taxon>
        <taxon>Paramuricea</taxon>
    </lineage>
</organism>
<keyword evidence="3" id="KW-1185">Reference proteome</keyword>